<name>A0A8T2TH18_CERRI</name>
<dbReference type="PANTHER" id="PTHR45669">
    <property type="entry name" value="GLUTAREDOXIN DOMAIN-CONTAINING CYSTEINE-RICH PROTEIN CG12206-RELATED"/>
    <property type="match status" value="1"/>
</dbReference>
<feature type="compositionally biased region" description="Polar residues" evidence="1">
    <location>
        <begin position="167"/>
        <end position="177"/>
    </location>
</feature>
<feature type="region of interest" description="Disordered" evidence="1">
    <location>
        <begin position="63"/>
        <end position="128"/>
    </location>
</feature>
<reference evidence="3" key="1">
    <citation type="submission" date="2021-08" db="EMBL/GenBank/DDBJ databases">
        <title>WGS assembly of Ceratopteris richardii.</title>
        <authorList>
            <person name="Marchant D.B."/>
            <person name="Chen G."/>
            <person name="Jenkins J."/>
            <person name="Shu S."/>
            <person name="Leebens-Mack J."/>
            <person name="Grimwood J."/>
            <person name="Schmutz J."/>
            <person name="Soltis P."/>
            <person name="Soltis D."/>
            <person name="Chen Z.-H."/>
        </authorList>
    </citation>
    <scope>NUCLEOTIDE SEQUENCE</scope>
    <source>
        <strain evidence="3">Whitten #5841</strain>
        <tissue evidence="3">Leaf</tissue>
    </source>
</reference>
<feature type="compositionally biased region" description="Low complexity" evidence="1">
    <location>
        <begin position="184"/>
        <end position="194"/>
    </location>
</feature>
<dbReference type="InterPro" id="IPR036249">
    <property type="entry name" value="Thioredoxin-like_sf"/>
</dbReference>
<evidence type="ECO:0000313" key="4">
    <source>
        <dbReference type="Proteomes" id="UP000825935"/>
    </source>
</evidence>
<evidence type="ECO:0000313" key="3">
    <source>
        <dbReference type="EMBL" id="KAH7416298.1"/>
    </source>
</evidence>
<dbReference type="OrthoDB" id="1912936at2759"/>
<proteinExistence type="predicted"/>
<gene>
    <name evidence="3" type="ORF">KP509_14G085000</name>
</gene>
<dbReference type="EMBL" id="CM035419">
    <property type="protein sequence ID" value="KAH7416300.1"/>
    <property type="molecule type" value="Genomic_DNA"/>
</dbReference>
<feature type="compositionally biased region" description="Low complexity" evidence="1">
    <location>
        <begin position="101"/>
        <end position="128"/>
    </location>
</feature>
<feature type="domain" description="Glutaredoxin" evidence="2">
    <location>
        <begin position="350"/>
        <end position="417"/>
    </location>
</feature>
<comment type="caution">
    <text evidence="3">The sequence shown here is derived from an EMBL/GenBank/DDBJ whole genome shotgun (WGS) entry which is preliminary data.</text>
</comment>
<dbReference type="PANTHER" id="PTHR45669:SF22">
    <property type="entry name" value="GLUTAREDOXIN DOMAIN-CONTAINING CYSTEINE-RICH PROTEIN CG12206-RELATED"/>
    <property type="match status" value="1"/>
</dbReference>
<protein>
    <recommendedName>
        <fullName evidence="2">Glutaredoxin domain-containing protein</fullName>
    </recommendedName>
</protein>
<dbReference type="EMBL" id="CM035419">
    <property type="protein sequence ID" value="KAH7416297.1"/>
    <property type="molecule type" value="Genomic_DNA"/>
</dbReference>
<organism evidence="3 4">
    <name type="scientific">Ceratopteris richardii</name>
    <name type="common">Triangle waterfern</name>
    <dbReference type="NCBI Taxonomy" id="49495"/>
    <lineage>
        <taxon>Eukaryota</taxon>
        <taxon>Viridiplantae</taxon>
        <taxon>Streptophyta</taxon>
        <taxon>Embryophyta</taxon>
        <taxon>Tracheophyta</taxon>
        <taxon>Polypodiopsida</taxon>
        <taxon>Polypodiidae</taxon>
        <taxon>Polypodiales</taxon>
        <taxon>Pteridineae</taxon>
        <taxon>Pteridaceae</taxon>
        <taxon>Parkerioideae</taxon>
        <taxon>Ceratopteris</taxon>
    </lineage>
</organism>
<feature type="compositionally biased region" description="Polar residues" evidence="1">
    <location>
        <begin position="258"/>
        <end position="272"/>
    </location>
</feature>
<sequence length="496" mass="53535">MEMEVKPDEMETINVSELMSGLDEDAEPSFQSRSLFAAIPKSKSTAASPRQLSAKLSLDAFTLDPSDGMIRPPTEPTTLKLVHRKHAKSSVLSLEDPVRHTSTSSTTSNRSNVIPSSESSPSEDVSGFSNYLSDSLADDMQRSASFKLFNSQNKGSLGHEDDELQAAVSTETSSSHNLAEYDSVSKSSSNPISSTSSKIKKWFAVNKGALRLTNALLGGGKQDRVSKKLPNTSRSTPPRDRRSSDSGFEGAVSRKGSESGTSCKLSESGSSRRTSDEFVEPNSEVININTGSDRNRVMEVGQGGATRRYRHSFSTGNQSRGSTEASHAGVNRPSSWELEKVVTDGGSKAVLYTTNLQTDINAYEDSNAARAILISLVGAAFDEKSVSQNPAFEQELKVALNLPVVAVPTIYIRGKYIAGIDNIMQFFKKGLLSALLLESLPHVLKPNAPCMCRGGKFLICPVCRGKRKLIRQGEDPVSCRHCSGTGLLKCPNCPKQ</sequence>
<dbReference type="SUPFAM" id="SSF52833">
    <property type="entry name" value="Thioredoxin-like"/>
    <property type="match status" value="1"/>
</dbReference>
<dbReference type="InterPro" id="IPR002109">
    <property type="entry name" value="Glutaredoxin"/>
</dbReference>
<dbReference type="PROSITE" id="PS51354">
    <property type="entry name" value="GLUTAREDOXIN_2"/>
    <property type="match status" value="1"/>
</dbReference>
<feature type="region of interest" description="Disordered" evidence="1">
    <location>
        <begin position="309"/>
        <end position="332"/>
    </location>
</feature>
<dbReference type="EMBL" id="CM035419">
    <property type="protein sequence ID" value="KAH7416299.1"/>
    <property type="molecule type" value="Genomic_DNA"/>
</dbReference>
<dbReference type="Proteomes" id="UP000825935">
    <property type="component" value="Chromosome 14"/>
</dbReference>
<dbReference type="AlphaFoldDB" id="A0A8T2TH18"/>
<dbReference type="EMBL" id="CM035419">
    <property type="protein sequence ID" value="KAH7416298.1"/>
    <property type="molecule type" value="Genomic_DNA"/>
</dbReference>
<keyword evidence="4" id="KW-1185">Reference proteome</keyword>
<dbReference type="Gene3D" id="3.40.30.10">
    <property type="entry name" value="Glutaredoxin"/>
    <property type="match status" value="1"/>
</dbReference>
<feature type="compositionally biased region" description="Polar residues" evidence="1">
    <location>
        <begin position="312"/>
        <end position="325"/>
    </location>
</feature>
<evidence type="ECO:0000259" key="2">
    <source>
        <dbReference type="Pfam" id="PF00462"/>
    </source>
</evidence>
<accession>A0A8T2TH18</accession>
<dbReference type="Pfam" id="PF00462">
    <property type="entry name" value="Glutaredoxin"/>
    <property type="match status" value="1"/>
</dbReference>
<feature type="region of interest" description="Disordered" evidence="1">
    <location>
        <begin position="221"/>
        <end position="291"/>
    </location>
</feature>
<evidence type="ECO:0000256" key="1">
    <source>
        <dbReference type="SAM" id="MobiDB-lite"/>
    </source>
</evidence>
<feature type="region of interest" description="Disordered" evidence="1">
    <location>
        <begin position="152"/>
        <end position="194"/>
    </location>
</feature>